<feature type="region of interest" description="Disordered" evidence="2">
    <location>
        <begin position="1081"/>
        <end position="1107"/>
    </location>
</feature>
<feature type="compositionally biased region" description="Low complexity" evidence="2">
    <location>
        <begin position="22"/>
        <end position="35"/>
    </location>
</feature>
<evidence type="ECO:0000313" key="6">
    <source>
        <dbReference type="Proteomes" id="UP000271974"/>
    </source>
</evidence>
<dbReference type="SMART" id="SM00233">
    <property type="entry name" value="PH"/>
    <property type="match status" value="1"/>
</dbReference>
<dbReference type="GO" id="GO:0005096">
    <property type="term" value="F:GTPase activator activity"/>
    <property type="evidence" value="ECO:0007669"/>
    <property type="project" value="UniProtKB-KW"/>
</dbReference>
<protein>
    <recommendedName>
        <fullName evidence="7">Rho-GAP domain-containing protein</fullName>
    </recommendedName>
</protein>
<feature type="compositionally biased region" description="Polar residues" evidence="2">
    <location>
        <begin position="419"/>
        <end position="435"/>
    </location>
</feature>
<dbReference type="SUPFAM" id="SSF50729">
    <property type="entry name" value="PH domain-like"/>
    <property type="match status" value="1"/>
</dbReference>
<feature type="compositionally biased region" description="Basic and acidic residues" evidence="2">
    <location>
        <begin position="1710"/>
        <end position="1719"/>
    </location>
</feature>
<name>A0A3S1A533_ELYCH</name>
<feature type="compositionally biased region" description="Polar residues" evidence="2">
    <location>
        <begin position="1786"/>
        <end position="1796"/>
    </location>
</feature>
<feature type="compositionally biased region" description="Low complexity" evidence="2">
    <location>
        <begin position="1196"/>
        <end position="1211"/>
    </location>
</feature>
<dbReference type="Gene3D" id="2.30.29.30">
    <property type="entry name" value="Pleckstrin-homology domain (PH domain)/Phosphotyrosine-binding domain (PTB)"/>
    <property type="match status" value="1"/>
</dbReference>
<feature type="compositionally biased region" description="Polar residues" evidence="2">
    <location>
        <begin position="1561"/>
        <end position="1577"/>
    </location>
</feature>
<dbReference type="STRING" id="188477.A0A3S1A533"/>
<feature type="region of interest" description="Disordered" evidence="2">
    <location>
        <begin position="1170"/>
        <end position="1211"/>
    </location>
</feature>
<sequence>SMTCNIPSKSKYSFGLYFPPKASSGSSNSSHAGGAEMSKTAASSVRRKTSLDESSVLSASAKSRDYFIRYSTDKAANDNRNRYSPRHSAYERYAPESHPETLICRSQTISNISPTKSMGQQPLSQTSVQVGAQTRHYVPVLNEGKLSSSSDSIDHRTGSQFVVRIPYDQQQQQSALAGAEPPTVTLPLVRQNYGTTFALTRSPTATHIEIQKSIGKPIVSQRKYQFEVAAASDQTQGPPSAPSGVGLNRYKTEIEKIRTQPKFSSIAVRKASFEQSPDRDPPGFDDPEGICQSESASQDFQLAKMETAQPTIKVRIVRKISSERYTSGSSLPTSEMQDRPGSNIRIFVSPGNPPRTSSSPVVEIGIDSYKKPTLRTQASGQHQSSQLYTNDSALLQASPSCALPASPTNLSRDGLYRGPSSTAGSRGSLGGDSTTGLADSGVWVKSYHSSSSTDMLDGIGSASVDSSSSSSNATLVPTVAMRDDDSGDNSMSRFSSMGRPPRKTSYLSAVNAPVSKKSLEDQANKLHRRTSYLMATARDRTNTVPIEQAFSSSQTSLDVAHLQPQPSGSARHQNSVKLNKFFGEMVTEGVEIVKSSEAEEIPDIIRKGPLSCKISVIEGKKCSDRSWKPVFATLRQNELYLTREKDSPASSGFEEQHIPMRSIMVEFARDYAKKKKHVFRMSTHNECEYLFQTEDRGTMLTWIQAIKSINEPDKAGKMDEMIASERDKHFQAAPIEINIIPSHKMSPQIGGHKGRKLSALSLKAKLSSSPSMRRKKSGVIEKGETTYESTKKTWMGRISMMKGLKKHSDDSHSITLSEHEADMDKMQFGVRLEDCFPSPHNQFVPLIVELCTRIVEARGLEVIGVYRVPGNSAAINALTEEFNRGIDAVNIDNEKLLDINVISSLLKSFFRKIDDPLVPSDFYDNFIEANRHPDESKRKLKIKRLLHLLPPHHHETFKHMAEHLNKVASYGNINKMDAKNLAIMFGPTLVRKKEDDTVSLVTDMSDQCRIIESIILHHDWFFSTWDQDNYIPMETTVETVNLDDGQNALKDEDEEADSAISTKELISSIVGAASKKLRSQRQAASLDSESANGSRDGLSTVGSSPVNFNERNIDEEVYLASLSKTVKSSAPRSASEEFLDKKGSFLGSRPDTRGGSSVVVPVAPIMAASSSNSKKAAIGRTGSSSSDPYLGELQYADATPPSPSLSSSTATGATNMSRYFSDESLLADVVDSNDELDDEMELLHPGGRLPTSLSRDAIHDTLKRIGNDVSALLHTFEQKQQKERERRRREQERVEAEHRRTRLELEQEDNDESLNSWFLAPSWKGSSSGNKEGIIGNEHSSSFPLPPNKMPDVVSSSYLGEHYPYDKDRVSFVRGKGELLPPPKTSSNIYHPPQPSSSSVISPPQGPLVSLPSSRMDTQPKASREESPDFLLTDLHIQESPRDVARSGPQHYLPPDSKTKQQLVSGGEKELQKPFGSLRHSFGRRHGSLDSLIDLIDKDKRASWASSDSEDGSDLLTSITTTFDQKLQILLNPKYKLTGAGRKTHRSDSLTLESTVKGFESQRQADTSKATPPNTKQASYTMAALLDSDRSFQDPSLHRSAKSDPKIGIASRFERNDNVRAASSSPKSFSALDKVANTSQLRKRDLPDFRSFLGKSGMGSSQQKDLASVILTQPKKLDLGNGGSGRNRVVRRNSGRSGRSDALRSSSKFEMAHSGRRVDGATVPPGLDSSDRGDKENLETPEQVRNRKNQHRRHTVGGAEDFEHISALSHLNDNCTAGKYHGDNAPVSSEQENPSAWEQLRPALKETGPGSMQAWIQRERLRGSTPDLSSKQEKNE</sequence>
<organism evidence="5 6">
    <name type="scientific">Elysia chlorotica</name>
    <name type="common">Eastern emerald elysia</name>
    <name type="synonym">Sea slug</name>
    <dbReference type="NCBI Taxonomy" id="188477"/>
    <lineage>
        <taxon>Eukaryota</taxon>
        <taxon>Metazoa</taxon>
        <taxon>Spiralia</taxon>
        <taxon>Lophotrochozoa</taxon>
        <taxon>Mollusca</taxon>
        <taxon>Gastropoda</taxon>
        <taxon>Heterobranchia</taxon>
        <taxon>Euthyneura</taxon>
        <taxon>Panpulmonata</taxon>
        <taxon>Sacoglossa</taxon>
        <taxon>Placobranchoidea</taxon>
        <taxon>Plakobranchidae</taxon>
        <taxon>Elysia</taxon>
    </lineage>
</organism>
<dbReference type="InterPro" id="IPR008936">
    <property type="entry name" value="Rho_GTPase_activation_prot"/>
</dbReference>
<feature type="region of interest" description="Disordered" evidence="2">
    <location>
        <begin position="1779"/>
        <end position="1798"/>
    </location>
</feature>
<dbReference type="PROSITE" id="PS50003">
    <property type="entry name" value="PH_DOMAIN"/>
    <property type="match status" value="1"/>
</dbReference>
<accession>A0A3S1A533</accession>
<dbReference type="InterPro" id="IPR000198">
    <property type="entry name" value="RhoGAP_dom"/>
</dbReference>
<evidence type="ECO:0008006" key="7">
    <source>
        <dbReference type="Google" id="ProtNLM"/>
    </source>
</evidence>
<feature type="region of interest" description="Disordered" evidence="2">
    <location>
        <begin position="270"/>
        <end position="291"/>
    </location>
</feature>
<evidence type="ECO:0000313" key="5">
    <source>
        <dbReference type="EMBL" id="RUS82921.1"/>
    </source>
</evidence>
<feature type="region of interest" description="Disordered" evidence="2">
    <location>
        <begin position="1817"/>
        <end position="1836"/>
    </location>
</feature>
<evidence type="ECO:0000259" key="4">
    <source>
        <dbReference type="PROSITE" id="PS50238"/>
    </source>
</evidence>
<dbReference type="PROSITE" id="PS50238">
    <property type="entry name" value="RHOGAP"/>
    <property type="match status" value="1"/>
</dbReference>
<feature type="region of interest" description="Disordered" evidence="2">
    <location>
        <begin position="1375"/>
        <end position="1469"/>
    </location>
</feature>
<feature type="domain" description="Rho-GAP" evidence="4">
    <location>
        <begin position="830"/>
        <end position="1022"/>
    </location>
</feature>
<feature type="region of interest" description="Disordered" evidence="2">
    <location>
        <begin position="1676"/>
        <end position="1754"/>
    </location>
</feature>
<dbReference type="Proteomes" id="UP000271974">
    <property type="component" value="Unassembled WGS sequence"/>
</dbReference>
<dbReference type="Pfam" id="PF00620">
    <property type="entry name" value="RhoGAP"/>
    <property type="match status" value="1"/>
</dbReference>
<dbReference type="EMBL" id="RQTK01000265">
    <property type="protein sequence ID" value="RUS82921.1"/>
    <property type="molecule type" value="Genomic_DNA"/>
</dbReference>
<dbReference type="InterPro" id="IPR041681">
    <property type="entry name" value="PH_9"/>
</dbReference>
<keyword evidence="1" id="KW-0343">GTPase activation</keyword>
<feature type="region of interest" description="Disordered" evidence="2">
    <location>
        <begin position="326"/>
        <end position="361"/>
    </location>
</feature>
<feature type="region of interest" description="Disordered" evidence="2">
    <location>
        <begin position="22"/>
        <end position="56"/>
    </location>
</feature>
<feature type="domain" description="PH" evidence="3">
    <location>
        <begin position="603"/>
        <end position="711"/>
    </location>
</feature>
<feature type="non-terminal residue" evidence="5">
    <location>
        <position position="1"/>
    </location>
</feature>
<feature type="compositionally biased region" description="Polar residues" evidence="2">
    <location>
        <begin position="1411"/>
        <end position="1421"/>
    </location>
</feature>
<dbReference type="OrthoDB" id="6281275at2759"/>
<dbReference type="InterPro" id="IPR011993">
    <property type="entry name" value="PH-like_dom_sf"/>
</dbReference>
<keyword evidence="6" id="KW-1185">Reference proteome</keyword>
<evidence type="ECO:0000256" key="2">
    <source>
        <dbReference type="SAM" id="MobiDB-lite"/>
    </source>
</evidence>
<dbReference type="Pfam" id="PF15410">
    <property type="entry name" value="PH_9"/>
    <property type="match status" value="1"/>
</dbReference>
<dbReference type="SMART" id="SM00324">
    <property type="entry name" value="RhoGAP"/>
    <property type="match status" value="1"/>
</dbReference>
<dbReference type="SUPFAM" id="SSF48350">
    <property type="entry name" value="GTPase activation domain, GAP"/>
    <property type="match status" value="1"/>
</dbReference>
<feature type="region of interest" description="Disordered" evidence="2">
    <location>
        <begin position="1540"/>
        <end position="1577"/>
    </location>
</feature>
<feature type="compositionally biased region" description="Basic and acidic residues" evidence="2">
    <location>
        <begin position="1278"/>
        <end position="1305"/>
    </location>
</feature>
<feature type="region of interest" description="Disordered" evidence="2">
    <location>
        <begin position="1324"/>
        <end position="1349"/>
    </location>
</feature>
<dbReference type="InterPro" id="IPR001849">
    <property type="entry name" value="PH_domain"/>
</dbReference>
<feature type="compositionally biased region" description="Basic and acidic residues" evidence="2">
    <location>
        <begin position="1436"/>
        <end position="1445"/>
    </location>
</feature>
<proteinExistence type="predicted"/>
<reference evidence="5 6" key="1">
    <citation type="submission" date="2019-01" db="EMBL/GenBank/DDBJ databases">
        <title>A draft genome assembly of the solar-powered sea slug Elysia chlorotica.</title>
        <authorList>
            <person name="Cai H."/>
            <person name="Li Q."/>
            <person name="Fang X."/>
            <person name="Li J."/>
            <person name="Curtis N.E."/>
            <person name="Altenburger A."/>
            <person name="Shibata T."/>
            <person name="Feng M."/>
            <person name="Maeda T."/>
            <person name="Schwartz J.A."/>
            <person name="Shigenobu S."/>
            <person name="Lundholm N."/>
            <person name="Nishiyama T."/>
            <person name="Yang H."/>
            <person name="Hasebe M."/>
            <person name="Li S."/>
            <person name="Pierce S.K."/>
            <person name="Wang J."/>
        </authorList>
    </citation>
    <scope>NUCLEOTIDE SEQUENCE [LARGE SCALE GENOMIC DNA]</scope>
    <source>
        <strain evidence="5">EC2010</strain>
        <tissue evidence="5">Whole organism of an adult</tissue>
    </source>
</reference>
<dbReference type="PANTHER" id="PTHR23175:SF23">
    <property type="entry name" value="PDZ DOMAIN-CONTAINING PROTEIN"/>
    <property type="match status" value="1"/>
</dbReference>
<comment type="caution">
    <text evidence="5">The sequence shown here is derived from an EMBL/GenBank/DDBJ whole genome shotgun (WGS) entry which is preliminary data.</text>
</comment>
<dbReference type="Gene3D" id="1.10.555.10">
    <property type="entry name" value="Rho GTPase activation protein"/>
    <property type="match status" value="1"/>
</dbReference>
<gene>
    <name evidence="5" type="ORF">EGW08_009305</name>
</gene>
<feature type="region of interest" description="Disordered" evidence="2">
    <location>
        <begin position="1278"/>
        <end position="1311"/>
    </location>
</feature>
<feature type="region of interest" description="Disordered" evidence="2">
    <location>
        <begin position="460"/>
        <end position="505"/>
    </location>
</feature>
<feature type="compositionally biased region" description="Basic and acidic residues" evidence="2">
    <location>
        <begin position="1729"/>
        <end position="1745"/>
    </location>
</feature>
<feature type="compositionally biased region" description="Polar residues" evidence="2">
    <location>
        <begin position="326"/>
        <end position="335"/>
    </location>
</feature>
<feature type="compositionally biased region" description="Polar residues" evidence="2">
    <location>
        <begin position="1081"/>
        <end position="1093"/>
    </location>
</feature>
<evidence type="ECO:0000259" key="3">
    <source>
        <dbReference type="PROSITE" id="PS50003"/>
    </source>
</evidence>
<feature type="compositionally biased region" description="Low complexity" evidence="2">
    <location>
        <begin position="461"/>
        <end position="471"/>
    </location>
</feature>
<dbReference type="GO" id="GO:0007165">
    <property type="term" value="P:signal transduction"/>
    <property type="evidence" value="ECO:0007669"/>
    <property type="project" value="InterPro"/>
</dbReference>
<feature type="region of interest" description="Disordered" evidence="2">
    <location>
        <begin position="404"/>
        <end position="435"/>
    </location>
</feature>
<dbReference type="PANTHER" id="PTHR23175">
    <property type="entry name" value="PDZ DOMAIN-CONTAINING PROTEIN"/>
    <property type="match status" value="1"/>
</dbReference>
<evidence type="ECO:0000256" key="1">
    <source>
        <dbReference type="ARBA" id="ARBA00022468"/>
    </source>
</evidence>